<dbReference type="EMBL" id="JAELUP010000005">
    <property type="protein sequence ID" value="MBJ6360163.1"/>
    <property type="molecule type" value="Genomic_DNA"/>
</dbReference>
<protein>
    <submittedName>
        <fullName evidence="2">Small multi-drug export protein</fullName>
    </submittedName>
</protein>
<keyword evidence="1" id="KW-1133">Transmembrane helix</keyword>
<feature type="transmembrane region" description="Helical" evidence="1">
    <location>
        <begin position="12"/>
        <end position="35"/>
    </location>
</feature>
<dbReference type="AlphaFoldDB" id="A0A934J4G2"/>
<feature type="transmembrane region" description="Helical" evidence="1">
    <location>
        <begin position="95"/>
        <end position="120"/>
    </location>
</feature>
<feature type="transmembrane region" description="Helical" evidence="1">
    <location>
        <begin position="41"/>
        <end position="61"/>
    </location>
</feature>
<dbReference type="Pfam" id="PF06695">
    <property type="entry name" value="Sm_multidrug_ex"/>
    <property type="match status" value="1"/>
</dbReference>
<evidence type="ECO:0000313" key="3">
    <source>
        <dbReference type="Proteomes" id="UP000640274"/>
    </source>
</evidence>
<dbReference type="Proteomes" id="UP000640274">
    <property type="component" value="Unassembled WGS sequence"/>
</dbReference>
<keyword evidence="1" id="KW-0472">Membrane</keyword>
<reference evidence="2" key="1">
    <citation type="submission" date="2020-12" db="EMBL/GenBank/DDBJ databases">
        <authorList>
            <person name="Huq M.A."/>
        </authorList>
    </citation>
    <scope>NUCLEOTIDE SEQUENCE</scope>
    <source>
        <strain evidence="2">MAHUQ-46</strain>
    </source>
</reference>
<evidence type="ECO:0000313" key="2">
    <source>
        <dbReference type="EMBL" id="MBJ6360163.1"/>
    </source>
</evidence>
<gene>
    <name evidence="2" type="ORF">JFN88_02355</name>
</gene>
<comment type="caution">
    <text evidence="2">The sequence shown here is derived from an EMBL/GenBank/DDBJ whole genome shotgun (WGS) entry which is preliminary data.</text>
</comment>
<keyword evidence="3" id="KW-1185">Reference proteome</keyword>
<proteinExistence type="predicted"/>
<evidence type="ECO:0000256" key="1">
    <source>
        <dbReference type="SAM" id="Phobius"/>
    </source>
</evidence>
<feature type="transmembrane region" description="Helical" evidence="1">
    <location>
        <begin position="126"/>
        <end position="150"/>
    </location>
</feature>
<accession>A0A934J4G2</accession>
<dbReference type="InterPro" id="IPR009577">
    <property type="entry name" value="Sm_multidrug_ex"/>
</dbReference>
<organism evidence="2 3">
    <name type="scientific">Paenibacillus roseus</name>
    <dbReference type="NCBI Taxonomy" id="2798579"/>
    <lineage>
        <taxon>Bacteria</taxon>
        <taxon>Bacillati</taxon>
        <taxon>Bacillota</taxon>
        <taxon>Bacilli</taxon>
        <taxon>Bacillales</taxon>
        <taxon>Paenibacillaceae</taxon>
        <taxon>Paenibacillus</taxon>
    </lineage>
</organism>
<keyword evidence="1" id="KW-0812">Transmembrane</keyword>
<sequence length="161" mass="17724">MITEYLKEWTYLAVFFLAALPWLESAVVVTLGIAFGLNPVAVSIAAFLGNWLVMLLVVFAFDRYQQWRAKRRRGRGETKKEGKSRELAHRIFVKYGLPGLAIVGPLLIGTEIAAAFAMMFKAPRRAVTFWLTAGLLVTTVLAAVAAYYGFDFLGITSGGDA</sequence>
<dbReference type="RefSeq" id="WP_199017687.1">
    <property type="nucleotide sequence ID" value="NZ_JAELUP010000005.1"/>
</dbReference>
<name>A0A934J4G2_9BACL</name>